<protein>
    <submittedName>
        <fullName evidence="4">Oxidoreductase</fullName>
    </submittedName>
</protein>
<dbReference type="InterPro" id="IPR013785">
    <property type="entry name" value="Aldolase_TIM"/>
</dbReference>
<evidence type="ECO:0000313" key="5">
    <source>
        <dbReference type="Proteomes" id="UP001156641"/>
    </source>
</evidence>
<dbReference type="Gene3D" id="3.20.20.70">
    <property type="entry name" value="Aldolase class I"/>
    <property type="match status" value="1"/>
</dbReference>
<evidence type="ECO:0000256" key="1">
    <source>
        <dbReference type="ARBA" id="ARBA00022630"/>
    </source>
</evidence>
<dbReference type="RefSeq" id="WP_284259221.1">
    <property type="nucleotide sequence ID" value="NZ_BSOS01000088.1"/>
</dbReference>
<organism evidence="4 5">
    <name type="scientific">Acidocella aquatica</name>
    <dbReference type="NCBI Taxonomy" id="1922313"/>
    <lineage>
        <taxon>Bacteria</taxon>
        <taxon>Pseudomonadati</taxon>
        <taxon>Pseudomonadota</taxon>
        <taxon>Alphaproteobacteria</taxon>
        <taxon>Acetobacterales</taxon>
        <taxon>Acidocellaceae</taxon>
        <taxon>Acidocella</taxon>
    </lineage>
</organism>
<dbReference type="SUPFAM" id="SSF51395">
    <property type="entry name" value="FMN-linked oxidoreductases"/>
    <property type="match status" value="1"/>
</dbReference>
<dbReference type="PANTHER" id="PTHR43656">
    <property type="entry name" value="BINDING OXIDOREDUCTASE, PUTATIVE (AFU_ORTHOLOGUE AFUA_2G08260)-RELATED"/>
    <property type="match status" value="1"/>
</dbReference>
<evidence type="ECO:0000259" key="3">
    <source>
        <dbReference type="Pfam" id="PF00724"/>
    </source>
</evidence>
<sequence>MASPIDILFQPFGLKNLKLRNRFVMSPMTRNFSPGGIPGENVAAYYRRRAAADVGLIITEGIGVDHPSALGAGSMGERDVPVLHGDAVAAWAKVTAGVHAQGGAIIPQLWHMGGIRRSGTGPFPQYPSMRPSGIWGPTEKAILPPDYLHEVSPPTTPMSENDIADIIAAYARSAANAQAADFDGVAIHAAHGYLIDSFFWPGTNLRDDAWGGDITRRVRFGVEVVKAVRAAVGPNFPVILRFSQWKIQDYDARNAQTPDELASLLGPLSEGGVDLFDASTRKFTTPAFAGSDMGLAGWAKKLTGKPSMAVGGIGLDKDLQTSFVEETRMVNNLDVVAARMARGEFDLAGMGRALIMDPEWVLKARRSESFQPFRLQAYGALD</sequence>
<evidence type="ECO:0000313" key="4">
    <source>
        <dbReference type="EMBL" id="GLR68374.1"/>
    </source>
</evidence>
<dbReference type="InterPro" id="IPR051799">
    <property type="entry name" value="NADH_flavin_oxidoreductase"/>
</dbReference>
<proteinExistence type="predicted"/>
<keyword evidence="1" id="KW-0285">Flavoprotein</keyword>
<comment type="caution">
    <text evidence="4">The sequence shown here is derived from an EMBL/GenBank/DDBJ whole genome shotgun (WGS) entry which is preliminary data.</text>
</comment>
<dbReference type="Proteomes" id="UP001156641">
    <property type="component" value="Unassembled WGS sequence"/>
</dbReference>
<dbReference type="EMBL" id="BSOS01000088">
    <property type="protein sequence ID" value="GLR68374.1"/>
    <property type="molecule type" value="Genomic_DNA"/>
</dbReference>
<gene>
    <name evidence="4" type="ORF">GCM10010909_30550</name>
</gene>
<reference evidence="5" key="1">
    <citation type="journal article" date="2019" name="Int. J. Syst. Evol. Microbiol.">
        <title>The Global Catalogue of Microorganisms (GCM) 10K type strain sequencing project: providing services to taxonomists for standard genome sequencing and annotation.</title>
        <authorList>
            <consortium name="The Broad Institute Genomics Platform"/>
            <consortium name="The Broad Institute Genome Sequencing Center for Infectious Disease"/>
            <person name="Wu L."/>
            <person name="Ma J."/>
        </authorList>
    </citation>
    <scope>NUCLEOTIDE SEQUENCE [LARGE SCALE GENOMIC DNA]</scope>
    <source>
        <strain evidence="5">NBRC 112502</strain>
    </source>
</reference>
<keyword evidence="5" id="KW-1185">Reference proteome</keyword>
<evidence type="ECO:0000256" key="2">
    <source>
        <dbReference type="ARBA" id="ARBA00023002"/>
    </source>
</evidence>
<name>A0ABQ6A838_9PROT</name>
<accession>A0ABQ6A838</accession>
<dbReference type="PANTHER" id="PTHR43656:SF2">
    <property type="entry name" value="BINDING OXIDOREDUCTASE, PUTATIVE (AFU_ORTHOLOGUE AFUA_2G08260)-RELATED"/>
    <property type="match status" value="1"/>
</dbReference>
<keyword evidence="2" id="KW-0560">Oxidoreductase</keyword>
<feature type="domain" description="NADH:flavin oxidoreductase/NADH oxidase N-terminal" evidence="3">
    <location>
        <begin position="8"/>
        <end position="365"/>
    </location>
</feature>
<dbReference type="Pfam" id="PF00724">
    <property type="entry name" value="Oxidored_FMN"/>
    <property type="match status" value="1"/>
</dbReference>
<dbReference type="InterPro" id="IPR001155">
    <property type="entry name" value="OxRdtase_FMN_N"/>
</dbReference>